<dbReference type="RefSeq" id="XP_041134798.1">
    <property type="nucleotide sequence ID" value="XM_041278603.1"/>
</dbReference>
<dbReference type="AlphaFoldDB" id="A0A871R194"/>
<dbReference type="Proteomes" id="UP000663131">
    <property type="component" value="Chromosome 3"/>
</dbReference>
<organism evidence="1 2">
    <name type="scientific">Dekkera bruxellensis</name>
    <name type="common">Brettanomyces custersii</name>
    <dbReference type="NCBI Taxonomy" id="5007"/>
    <lineage>
        <taxon>Eukaryota</taxon>
        <taxon>Fungi</taxon>
        <taxon>Dikarya</taxon>
        <taxon>Ascomycota</taxon>
        <taxon>Saccharomycotina</taxon>
        <taxon>Pichiomycetes</taxon>
        <taxon>Pichiales</taxon>
        <taxon>Pichiaceae</taxon>
        <taxon>Brettanomyces</taxon>
    </lineage>
</organism>
<protein>
    <submittedName>
        <fullName evidence="1">Uncharacterized protein</fullName>
    </submittedName>
</protein>
<reference evidence="1" key="1">
    <citation type="submission" date="2020-10" db="EMBL/GenBank/DDBJ databases">
        <authorList>
            <person name="Palmer J.M."/>
        </authorList>
    </citation>
    <scope>NUCLEOTIDE SEQUENCE</scope>
    <source>
        <strain evidence="1">UCD 2041</strain>
    </source>
</reference>
<evidence type="ECO:0000313" key="1">
    <source>
        <dbReference type="EMBL" id="QOU18304.1"/>
    </source>
</evidence>
<dbReference type="OrthoDB" id="185373at2759"/>
<accession>A0A871R194</accession>
<evidence type="ECO:0000313" key="2">
    <source>
        <dbReference type="Proteomes" id="UP000663131"/>
    </source>
</evidence>
<dbReference type="GeneID" id="64571950"/>
<reference evidence="1" key="2">
    <citation type="journal article" name="BMC Genomics">
        <title>New genome assemblies reveal patterns of domestication and adaptation across Brettanomyces (Dekkera) species.</title>
        <authorList>
            <person name="Roach M.J."/>
            <person name="Borneman A.R."/>
        </authorList>
    </citation>
    <scope>NUCLEOTIDE SEQUENCE</scope>
    <source>
        <strain evidence="1">UCD 2041</strain>
    </source>
</reference>
<gene>
    <name evidence="1" type="ORF">BRETT_000024</name>
</gene>
<sequence length="901" mass="104742">MNCVRCSLRRGLQSRYIRTRAKIPRSRKDLRSAQEIGERRRPKLDIELRNVDEAKIREMGHILNSENEFRGCRSRFTKAKTKSKPELVTKPPAQIERELKALFRKDGVEYDSAFVQDIIKRSKTEKKILEDSLRGGQKLQRVNDESIKNFVSWMIDDCRRRIFKPINGESDERRNTEAAKITETVADKRQYQELTDSIGIDLFEMCLRTEELSQGLAPSGLEALPGFLDVLSRSDSADSRKLVTLEQLMQIFVISGQIGDDRLRNKCLYLTGNLISMQTSGRADPINERMYILALTYYKEFDKAIYLFNSRRNKNDVKLQRFWLEMGAEIYLRMPMDHTKEAEQIAAEIFAKFHYIHPVLQLIFIEKYLALSNWQKAFGWWENLKKLMNDYGLCQHLSVPNSQIVNDSRVAYNYYNRIEPLTYDNTLDAFMSFMKYERFDEMMSIIRTVTLRDKRFLLFLVDQLQTKMSYPGREYLCQCFEEDLKMVNPKYETVIEEYILTILNQKRPTILTSKKEAEFLDEICSYLSTQLTDSEMSSRDRLKTSSLISSLAIGSKITSFAAKNLMKVLFLGHNRKGFDLASRVLDYMNMKLVNVRTGNKTKSGIFPPANAHIYLTLVQLFGRRDKPRIREIEKLISMMEEYQIPILTVFANQVLLTYAKAKQFTKAIEFLDNFLFGDDPNSFPQPTSQFASTAMHLYRSKEATEHGKGLLMTERNRLAKVRNLFKMLIQTPGWTMNEELLTESVLTFMTFGDYASAVCALEYNGFMEENKRSDGIIPNQMIVSIKAKLNASIVKMERQLSEDQAKQLQHIIQSFREKCGLMSLDSQLMPDKVYNWRDAAATIIKFEMVFDFNPRLQSLRNQFCSSTIPGGAERNKGRFEEDLLNLQKFYDLPVIGIDEII</sequence>
<proteinExistence type="predicted"/>
<dbReference type="KEGG" id="bbrx:BRETT_000024"/>
<name>A0A871R194_DEKBR</name>
<dbReference type="EMBL" id="CP063131">
    <property type="protein sequence ID" value="QOU18304.1"/>
    <property type="molecule type" value="Genomic_DNA"/>
</dbReference>